<feature type="chain" id="PRO_5009322319" description="TIL domain-containing protein" evidence="1">
    <location>
        <begin position="23"/>
        <end position="82"/>
    </location>
</feature>
<evidence type="ECO:0000256" key="1">
    <source>
        <dbReference type="SAM" id="SignalP"/>
    </source>
</evidence>
<name>A0A1I8JVZ2_ANOQN</name>
<accession>A0A1I8JVZ2</accession>
<dbReference type="InterPro" id="IPR036084">
    <property type="entry name" value="Ser_inhib-like_sf"/>
</dbReference>
<proteinExistence type="predicted"/>
<reference evidence="3" key="1">
    <citation type="submission" date="2020-05" db="UniProtKB">
        <authorList>
            <consortium name="EnsemblMetazoa"/>
        </authorList>
    </citation>
    <scope>IDENTIFICATION</scope>
    <source>
        <strain evidence="3">SANGQUA</strain>
    </source>
</reference>
<feature type="domain" description="TIL" evidence="2">
    <location>
        <begin position="28"/>
        <end position="80"/>
    </location>
</feature>
<dbReference type="AlphaFoldDB" id="A0A1I8JVZ2"/>
<sequence>MKSATVLFAFTMLILGVANVIAEDTCVDANEHFLECGPMYQLTCDSLYEKDTADCTQGCFCKPNYIRSSEGGPCIPTNNCPS</sequence>
<dbReference type="CDD" id="cd19941">
    <property type="entry name" value="TIL"/>
    <property type="match status" value="1"/>
</dbReference>
<dbReference type="Proteomes" id="UP000076407">
    <property type="component" value="Unassembled WGS sequence"/>
</dbReference>
<keyword evidence="1" id="KW-0732">Signal</keyword>
<dbReference type="STRING" id="34691.A0A1I8JVZ2"/>
<dbReference type="SUPFAM" id="SSF57567">
    <property type="entry name" value="Serine protease inhibitors"/>
    <property type="match status" value="1"/>
</dbReference>
<feature type="signal peptide" evidence="1">
    <location>
        <begin position="1"/>
        <end position="22"/>
    </location>
</feature>
<dbReference type="Gene3D" id="2.10.25.10">
    <property type="entry name" value="Laminin"/>
    <property type="match status" value="1"/>
</dbReference>
<keyword evidence="4" id="KW-1185">Reference proteome</keyword>
<dbReference type="Pfam" id="PF01826">
    <property type="entry name" value="TIL"/>
    <property type="match status" value="1"/>
</dbReference>
<dbReference type="VEuPathDB" id="VectorBase:AQUA016231"/>
<evidence type="ECO:0000313" key="3">
    <source>
        <dbReference type="EnsemblMetazoa" id="AQUA016231-PA"/>
    </source>
</evidence>
<dbReference type="EnsemblMetazoa" id="AQUA016231-RA">
    <property type="protein sequence ID" value="AQUA016231-PA"/>
    <property type="gene ID" value="AQUA016231"/>
</dbReference>
<organism evidence="3 4">
    <name type="scientific">Anopheles quadriannulatus</name>
    <name type="common">Mosquito</name>
    <dbReference type="NCBI Taxonomy" id="34691"/>
    <lineage>
        <taxon>Eukaryota</taxon>
        <taxon>Metazoa</taxon>
        <taxon>Ecdysozoa</taxon>
        <taxon>Arthropoda</taxon>
        <taxon>Hexapoda</taxon>
        <taxon>Insecta</taxon>
        <taxon>Pterygota</taxon>
        <taxon>Neoptera</taxon>
        <taxon>Endopterygota</taxon>
        <taxon>Diptera</taxon>
        <taxon>Nematocera</taxon>
        <taxon>Culicoidea</taxon>
        <taxon>Culicidae</taxon>
        <taxon>Anophelinae</taxon>
        <taxon>Anopheles</taxon>
    </lineage>
</organism>
<evidence type="ECO:0000313" key="4">
    <source>
        <dbReference type="Proteomes" id="UP000076407"/>
    </source>
</evidence>
<protein>
    <recommendedName>
        <fullName evidence="2">TIL domain-containing protein</fullName>
    </recommendedName>
</protein>
<evidence type="ECO:0000259" key="2">
    <source>
        <dbReference type="Pfam" id="PF01826"/>
    </source>
</evidence>
<dbReference type="InterPro" id="IPR002919">
    <property type="entry name" value="TIL_dom"/>
</dbReference>